<evidence type="ECO:0000256" key="1">
    <source>
        <dbReference type="ARBA" id="ARBA00006171"/>
    </source>
</evidence>
<dbReference type="Gene3D" id="3.40.50.1000">
    <property type="entry name" value="HAD superfamily/HAD-like"/>
    <property type="match status" value="1"/>
</dbReference>
<dbReference type="SFLD" id="SFLDG01135">
    <property type="entry name" value="C1.5.6:_HAD__Beta-PGM__Phospha"/>
    <property type="match status" value="1"/>
</dbReference>
<dbReference type="Proteomes" id="UP000651977">
    <property type="component" value="Unassembled WGS sequence"/>
</dbReference>
<dbReference type="SFLD" id="SFLDG01129">
    <property type="entry name" value="C1.5:_HAD__Beta-PGM__Phosphata"/>
    <property type="match status" value="1"/>
</dbReference>
<accession>A0ABQ1I0B2</accession>
<keyword evidence="3" id="KW-1185">Reference proteome</keyword>
<dbReference type="Pfam" id="PF13419">
    <property type="entry name" value="HAD_2"/>
    <property type="match status" value="1"/>
</dbReference>
<dbReference type="NCBIfam" id="TIGR02009">
    <property type="entry name" value="PGMB-YQAB-SF"/>
    <property type="match status" value="1"/>
</dbReference>
<dbReference type="InterPro" id="IPR036412">
    <property type="entry name" value="HAD-like_sf"/>
</dbReference>
<dbReference type="SFLD" id="SFLDS00003">
    <property type="entry name" value="Haloacid_Dehalogenase"/>
    <property type="match status" value="1"/>
</dbReference>
<comment type="caution">
    <text evidence="2">The sequence shown here is derived from an EMBL/GenBank/DDBJ whole genome shotgun (WGS) entry which is preliminary data.</text>
</comment>
<dbReference type="Gene3D" id="1.10.150.240">
    <property type="entry name" value="Putative phosphatase, domain 2"/>
    <property type="match status" value="1"/>
</dbReference>
<comment type="similarity">
    <text evidence="1">Belongs to the HAD-like hydrolase superfamily. CbbY/CbbZ/Gph/YieH family.</text>
</comment>
<reference evidence="3" key="1">
    <citation type="journal article" date="2019" name="Int. J. Syst. Evol. Microbiol.">
        <title>The Global Catalogue of Microorganisms (GCM) 10K type strain sequencing project: providing services to taxonomists for standard genome sequencing and annotation.</title>
        <authorList>
            <consortium name="The Broad Institute Genomics Platform"/>
            <consortium name="The Broad Institute Genome Sequencing Center for Infectious Disease"/>
            <person name="Wu L."/>
            <person name="Ma J."/>
        </authorList>
    </citation>
    <scope>NUCLEOTIDE SEQUENCE [LARGE SCALE GENOMIC DNA]</scope>
    <source>
        <strain evidence="3">CGMCC 1.10131</strain>
    </source>
</reference>
<dbReference type="InterPro" id="IPR041492">
    <property type="entry name" value="HAD_2"/>
</dbReference>
<proteinExistence type="inferred from homology"/>
<dbReference type="InterPro" id="IPR006439">
    <property type="entry name" value="HAD-SF_hydro_IA"/>
</dbReference>
<dbReference type="NCBIfam" id="TIGR01509">
    <property type="entry name" value="HAD-SF-IA-v3"/>
    <property type="match status" value="1"/>
</dbReference>
<dbReference type="RefSeq" id="WP_055732337.1">
    <property type="nucleotide sequence ID" value="NZ_BMDY01000005.1"/>
</dbReference>
<dbReference type="PANTHER" id="PTHR43481">
    <property type="entry name" value="FRUCTOSE-1-PHOSPHATE PHOSPHATASE"/>
    <property type="match status" value="1"/>
</dbReference>
<sequence length="203" mass="22666">MELEQYAEYDAFIFDMDGTLIDSMGQHQKAWVYALNKFNIPFTAQQMLAMSGKPTEQTVEILAEQANIQDLDVALISETKEQRYHQLVNQEVQVTPLIKVFEHYLGEKLMAVGTGASQQQAEMLLNKLGVAEQLQAIVGADLVARHKPAPDTFLKCAELMQVEPQRCLVFEDADAGIAAAKAAGMAYVDVRELWPANYFVEPL</sequence>
<dbReference type="InterPro" id="IPR023198">
    <property type="entry name" value="PGP-like_dom2"/>
</dbReference>
<gene>
    <name evidence="2" type="primary">yqaB</name>
    <name evidence="2" type="ORF">GCM10007414_10450</name>
</gene>
<name>A0ABQ1I0B2_9ALTE</name>
<dbReference type="InterPro" id="IPR023214">
    <property type="entry name" value="HAD_sf"/>
</dbReference>
<dbReference type="SUPFAM" id="SSF56784">
    <property type="entry name" value="HAD-like"/>
    <property type="match status" value="1"/>
</dbReference>
<dbReference type="InterPro" id="IPR051806">
    <property type="entry name" value="HAD-like_SPP"/>
</dbReference>
<evidence type="ECO:0000313" key="2">
    <source>
        <dbReference type="EMBL" id="GGA99341.1"/>
    </source>
</evidence>
<protein>
    <submittedName>
        <fullName evidence="2">Fructose-1-phosphate/6-phosphogluconate phosphatase</fullName>
    </submittedName>
</protein>
<organism evidence="2 3">
    <name type="scientific">Agarivorans gilvus</name>
    <dbReference type="NCBI Taxonomy" id="680279"/>
    <lineage>
        <taxon>Bacteria</taxon>
        <taxon>Pseudomonadati</taxon>
        <taxon>Pseudomonadota</taxon>
        <taxon>Gammaproteobacteria</taxon>
        <taxon>Alteromonadales</taxon>
        <taxon>Alteromonadaceae</taxon>
        <taxon>Agarivorans</taxon>
    </lineage>
</organism>
<evidence type="ECO:0000313" key="3">
    <source>
        <dbReference type="Proteomes" id="UP000651977"/>
    </source>
</evidence>
<dbReference type="InterPro" id="IPR010976">
    <property type="entry name" value="B-phosphoglucomutase_hydrolase"/>
</dbReference>
<dbReference type="EMBL" id="BMDY01000005">
    <property type="protein sequence ID" value="GGA99341.1"/>
    <property type="molecule type" value="Genomic_DNA"/>
</dbReference>
<dbReference type="CDD" id="cd07505">
    <property type="entry name" value="HAD_BPGM-like"/>
    <property type="match status" value="1"/>
</dbReference>
<dbReference type="PANTHER" id="PTHR43481:SF4">
    <property type="entry name" value="GLYCEROL-1-PHOSPHATE PHOSPHOHYDROLASE 1-RELATED"/>
    <property type="match status" value="1"/>
</dbReference>